<feature type="compositionally biased region" description="Polar residues" evidence="6">
    <location>
        <begin position="18"/>
        <end position="27"/>
    </location>
</feature>
<dbReference type="InterPro" id="IPR005829">
    <property type="entry name" value="Sugar_transporter_CS"/>
</dbReference>
<feature type="transmembrane region" description="Helical" evidence="7">
    <location>
        <begin position="278"/>
        <end position="297"/>
    </location>
</feature>
<evidence type="ECO:0000256" key="3">
    <source>
        <dbReference type="ARBA" id="ARBA00022692"/>
    </source>
</evidence>
<evidence type="ECO:0000256" key="7">
    <source>
        <dbReference type="SAM" id="Phobius"/>
    </source>
</evidence>
<dbReference type="EMBL" id="QJKJ01008968">
    <property type="protein sequence ID" value="RDX78090.1"/>
    <property type="molecule type" value="Genomic_DNA"/>
</dbReference>
<sequence length="603" mass="65081">KSKFCKEEDYPRLKQIDVNINSPSGVQGNRARGTMAATSTSDSKDGGTDPSRSRLLPAAEEPESEKLCIDEMLQKYCGEFGRWQLKHFVLTSLAWALEAFHTMVMIFADREPEWRCLDGAAGLGCDPTAKSVCGLEPGSWEWVGDSTVTEWGLFCGDKFKVGLVQAVFFGGCMIGAGIFGHLSDSFLGRKGSLTVVCILNAVFGTLTALSPSYSSYVLFRLLTGCSTGGVGLCAFVLATEPVGPKARGVAGMSTFYFFSSGIALLSGIAYIFPSWRKLYIASSFPSFLFLLTILPFISESPRWYLVRGRTTEATKIMSTIATSNGYHLPRGVRLSLDQQSPSPPSRHVAVTESLASLPSSCHVVCTEDNILISRPGDTSSLSLPTLSSCHVAVSSSVLDVMRSPVTRPRMVLAVVINFLCSVVYYGLSLNVVNLETNLYLTVILNAVAEMPAFMITALLLDRWGRKPLTMGTLWFSGVFCLTGSLVKNVGVWKGVRMVCGILGIFGMAGTYNLLFIYTAELFPTVVRNAALGCTTQASQMGAILTPLVVVLGGSLPFMVFAFCGIGGGVFAFYLPETLNQPLYDTLTGMEAKEHSVRDTSTTV</sequence>
<evidence type="ECO:0000256" key="4">
    <source>
        <dbReference type="ARBA" id="ARBA00022989"/>
    </source>
</evidence>
<feature type="transmembrane region" description="Helical" evidence="7">
    <location>
        <begin position="410"/>
        <end position="427"/>
    </location>
</feature>
<dbReference type="InterPro" id="IPR036259">
    <property type="entry name" value="MFS_trans_sf"/>
</dbReference>
<comment type="caution">
    <text evidence="9">The sequence shown here is derived from an EMBL/GenBank/DDBJ whole genome shotgun (WGS) entry which is preliminary data.</text>
</comment>
<dbReference type="AlphaFoldDB" id="A0A371FIL4"/>
<dbReference type="PROSITE" id="PS50850">
    <property type="entry name" value="MFS"/>
    <property type="match status" value="1"/>
</dbReference>
<dbReference type="GO" id="GO:0016020">
    <property type="term" value="C:membrane"/>
    <property type="evidence" value="ECO:0007669"/>
    <property type="project" value="UniProtKB-SubCell"/>
</dbReference>
<keyword evidence="4 7" id="KW-1133">Transmembrane helix</keyword>
<evidence type="ECO:0000313" key="9">
    <source>
        <dbReference type="EMBL" id="RDX78090.1"/>
    </source>
</evidence>
<evidence type="ECO:0000256" key="2">
    <source>
        <dbReference type="ARBA" id="ARBA00022448"/>
    </source>
</evidence>
<feature type="domain" description="Major facilitator superfamily (MFS) profile" evidence="8">
    <location>
        <begin position="87"/>
        <end position="579"/>
    </location>
</feature>
<feature type="transmembrane region" description="Helical" evidence="7">
    <location>
        <begin position="249"/>
        <end position="272"/>
    </location>
</feature>
<keyword evidence="3 7" id="KW-0812">Transmembrane</keyword>
<keyword evidence="5 7" id="KW-0472">Membrane</keyword>
<feature type="region of interest" description="Disordered" evidence="6">
    <location>
        <begin position="16"/>
        <end position="60"/>
    </location>
</feature>
<evidence type="ECO:0000256" key="1">
    <source>
        <dbReference type="ARBA" id="ARBA00004141"/>
    </source>
</evidence>
<reference evidence="9" key="1">
    <citation type="submission" date="2018-05" db="EMBL/GenBank/DDBJ databases">
        <title>Draft genome of Mucuna pruriens seed.</title>
        <authorList>
            <person name="Nnadi N.E."/>
            <person name="Vos R."/>
            <person name="Hasami M.H."/>
            <person name="Devisetty U.K."/>
            <person name="Aguiy J.C."/>
        </authorList>
    </citation>
    <scope>NUCLEOTIDE SEQUENCE [LARGE SCALE GENOMIC DNA]</scope>
    <source>
        <strain evidence="9">JCA_2017</strain>
    </source>
</reference>
<gene>
    <name evidence="9" type="primary">OCT4</name>
    <name evidence="9" type="ORF">CR513_41686</name>
</gene>
<protein>
    <submittedName>
        <fullName evidence="9">Organic cation/carnitine transporter 4</fullName>
    </submittedName>
</protein>
<feature type="transmembrane region" description="Helical" evidence="7">
    <location>
        <begin position="161"/>
        <end position="179"/>
    </location>
</feature>
<dbReference type="STRING" id="157652.A0A371FIL4"/>
<dbReference type="Proteomes" id="UP000257109">
    <property type="component" value="Unassembled WGS sequence"/>
</dbReference>
<feature type="non-terminal residue" evidence="9">
    <location>
        <position position="1"/>
    </location>
</feature>
<proteinExistence type="predicted"/>
<feature type="transmembrane region" description="Helical" evidence="7">
    <location>
        <begin position="495"/>
        <end position="517"/>
    </location>
</feature>
<feature type="transmembrane region" description="Helical" evidence="7">
    <location>
        <begin position="472"/>
        <end position="489"/>
    </location>
</feature>
<dbReference type="OrthoDB" id="3936150at2759"/>
<evidence type="ECO:0000256" key="6">
    <source>
        <dbReference type="SAM" id="MobiDB-lite"/>
    </source>
</evidence>
<dbReference type="GO" id="GO:0022857">
    <property type="term" value="F:transmembrane transporter activity"/>
    <property type="evidence" value="ECO:0007669"/>
    <property type="project" value="InterPro"/>
</dbReference>
<dbReference type="SUPFAM" id="SSF103473">
    <property type="entry name" value="MFS general substrate transporter"/>
    <property type="match status" value="1"/>
</dbReference>
<dbReference type="PROSITE" id="PS00216">
    <property type="entry name" value="SUGAR_TRANSPORT_1"/>
    <property type="match status" value="1"/>
</dbReference>
<feature type="transmembrane region" description="Helical" evidence="7">
    <location>
        <begin position="555"/>
        <end position="574"/>
    </location>
</feature>
<feature type="transmembrane region" description="Helical" evidence="7">
    <location>
        <begin position="439"/>
        <end position="460"/>
    </location>
</feature>
<evidence type="ECO:0000256" key="5">
    <source>
        <dbReference type="ARBA" id="ARBA00023136"/>
    </source>
</evidence>
<feature type="transmembrane region" description="Helical" evidence="7">
    <location>
        <begin position="191"/>
        <end position="210"/>
    </location>
</feature>
<organism evidence="9 10">
    <name type="scientific">Mucuna pruriens</name>
    <name type="common">Velvet bean</name>
    <name type="synonym">Dolichos pruriens</name>
    <dbReference type="NCBI Taxonomy" id="157652"/>
    <lineage>
        <taxon>Eukaryota</taxon>
        <taxon>Viridiplantae</taxon>
        <taxon>Streptophyta</taxon>
        <taxon>Embryophyta</taxon>
        <taxon>Tracheophyta</taxon>
        <taxon>Spermatophyta</taxon>
        <taxon>Magnoliopsida</taxon>
        <taxon>eudicotyledons</taxon>
        <taxon>Gunneridae</taxon>
        <taxon>Pentapetalae</taxon>
        <taxon>rosids</taxon>
        <taxon>fabids</taxon>
        <taxon>Fabales</taxon>
        <taxon>Fabaceae</taxon>
        <taxon>Papilionoideae</taxon>
        <taxon>50 kb inversion clade</taxon>
        <taxon>NPAAA clade</taxon>
        <taxon>indigoferoid/millettioid clade</taxon>
        <taxon>Phaseoleae</taxon>
        <taxon>Mucuna</taxon>
    </lineage>
</organism>
<dbReference type="PANTHER" id="PTHR24064">
    <property type="entry name" value="SOLUTE CARRIER FAMILY 22 MEMBER"/>
    <property type="match status" value="1"/>
</dbReference>
<dbReference type="InterPro" id="IPR020846">
    <property type="entry name" value="MFS_dom"/>
</dbReference>
<name>A0A371FIL4_MUCPR</name>
<keyword evidence="2" id="KW-0813">Transport</keyword>
<accession>A0A371FIL4</accession>
<dbReference type="InterPro" id="IPR005828">
    <property type="entry name" value="MFS_sugar_transport-like"/>
</dbReference>
<dbReference type="Pfam" id="PF00083">
    <property type="entry name" value="Sugar_tr"/>
    <property type="match status" value="2"/>
</dbReference>
<dbReference type="Gene3D" id="1.20.1250.20">
    <property type="entry name" value="MFS general substrate transporter like domains"/>
    <property type="match status" value="1"/>
</dbReference>
<evidence type="ECO:0000259" key="8">
    <source>
        <dbReference type="PROSITE" id="PS50850"/>
    </source>
</evidence>
<evidence type="ECO:0000313" key="10">
    <source>
        <dbReference type="Proteomes" id="UP000257109"/>
    </source>
</evidence>
<comment type="subcellular location">
    <subcellularLocation>
        <location evidence="1">Membrane</location>
        <topology evidence="1">Multi-pass membrane protein</topology>
    </subcellularLocation>
</comment>
<keyword evidence="10" id="KW-1185">Reference proteome</keyword>
<feature type="transmembrane region" description="Helical" evidence="7">
    <location>
        <begin position="216"/>
        <end position="237"/>
    </location>
</feature>